<reference evidence="2 3" key="1">
    <citation type="submission" date="2019-09" db="EMBL/GenBank/DDBJ databases">
        <title>YIM 132180 draft genome.</title>
        <authorList>
            <person name="Zhang K."/>
        </authorList>
    </citation>
    <scope>NUCLEOTIDE SEQUENCE [LARGE SCALE GENOMIC DNA]</scope>
    <source>
        <strain evidence="2 3">YIM 132180</strain>
    </source>
</reference>
<dbReference type="Proteomes" id="UP000432089">
    <property type="component" value="Unassembled WGS sequence"/>
</dbReference>
<dbReference type="PANTHER" id="PTHR33516">
    <property type="entry name" value="LEXA REPRESSOR"/>
    <property type="match status" value="1"/>
</dbReference>
<evidence type="ECO:0000313" key="2">
    <source>
        <dbReference type="EMBL" id="KAB0681319.1"/>
    </source>
</evidence>
<dbReference type="Gene3D" id="1.10.10.10">
    <property type="entry name" value="Winged helix-like DNA-binding domain superfamily/Winged helix DNA-binding domain"/>
    <property type="match status" value="1"/>
</dbReference>
<evidence type="ECO:0000313" key="3">
    <source>
        <dbReference type="Proteomes" id="UP000432089"/>
    </source>
</evidence>
<name>A0A7V7PRD2_9HYPH</name>
<proteinExistence type="predicted"/>
<organism evidence="2 3">
    <name type="scientific">Plantimonas leprariae</name>
    <dbReference type="NCBI Taxonomy" id="2615207"/>
    <lineage>
        <taxon>Bacteria</taxon>
        <taxon>Pseudomonadati</taxon>
        <taxon>Pseudomonadota</taxon>
        <taxon>Alphaproteobacteria</taxon>
        <taxon>Hyphomicrobiales</taxon>
        <taxon>Aurantimonadaceae</taxon>
        <taxon>Plantimonas</taxon>
    </lineage>
</organism>
<dbReference type="PANTHER" id="PTHR33516:SF2">
    <property type="entry name" value="LEXA REPRESSOR-RELATED"/>
    <property type="match status" value="1"/>
</dbReference>
<dbReference type="SUPFAM" id="SSF46785">
    <property type="entry name" value="Winged helix' DNA-binding domain"/>
    <property type="match status" value="1"/>
</dbReference>
<dbReference type="InterPro" id="IPR036390">
    <property type="entry name" value="WH_DNA-bd_sf"/>
</dbReference>
<gene>
    <name evidence="2" type="ORF">F6X38_05365</name>
</gene>
<comment type="caution">
    <text evidence="2">The sequence shown here is derived from an EMBL/GenBank/DDBJ whole genome shotgun (WGS) entry which is preliminary data.</text>
</comment>
<dbReference type="GO" id="GO:0004252">
    <property type="term" value="F:serine-type endopeptidase activity"/>
    <property type="evidence" value="ECO:0007669"/>
    <property type="project" value="InterPro"/>
</dbReference>
<dbReference type="Pfam" id="PF01726">
    <property type="entry name" value="LexA_DNA_bind"/>
    <property type="match status" value="1"/>
</dbReference>
<evidence type="ECO:0000259" key="1">
    <source>
        <dbReference type="Pfam" id="PF01726"/>
    </source>
</evidence>
<dbReference type="RefSeq" id="WP_150968552.1">
    <property type="nucleotide sequence ID" value="NZ_VZDO01000003.1"/>
</dbReference>
<dbReference type="InterPro" id="IPR050077">
    <property type="entry name" value="LexA_repressor"/>
</dbReference>
<feature type="domain" description="LexA repressor DNA-binding" evidence="1">
    <location>
        <begin position="41"/>
        <end position="102"/>
    </location>
</feature>
<sequence length="111" mass="12658">MTGAAAFDEVRVRALLQYPDDVREAYRRLEAGAALDVRRGGLTPQQLRVFRFIERHVAAHGTSPSFLEMRDALDLRTKSSVHRLVEALEERGFIRRQSRRARSIEIVARAA</sequence>
<keyword evidence="3" id="KW-1185">Reference proteome</keyword>
<dbReference type="AlphaFoldDB" id="A0A7V7PRD2"/>
<dbReference type="EMBL" id="VZDO01000003">
    <property type="protein sequence ID" value="KAB0681319.1"/>
    <property type="molecule type" value="Genomic_DNA"/>
</dbReference>
<accession>A0A7V7PRD2</accession>
<protein>
    <submittedName>
        <fullName evidence="2">Helix-turn-helix domain-containing protein</fullName>
    </submittedName>
</protein>
<dbReference type="GO" id="GO:0006508">
    <property type="term" value="P:proteolysis"/>
    <property type="evidence" value="ECO:0007669"/>
    <property type="project" value="InterPro"/>
</dbReference>
<dbReference type="InterPro" id="IPR036388">
    <property type="entry name" value="WH-like_DNA-bd_sf"/>
</dbReference>
<dbReference type="InterPro" id="IPR006199">
    <property type="entry name" value="LexA_DNA-bd_dom"/>
</dbReference>